<dbReference type="SUPFAM" id="SSF102114">
    <property type="entry name" value="Radical SAM enzymes"/>
    <property type="match status" value="1"/>
</dbReference>
<comment type="cofactor">
    <cofactor evidence="1">
        <name>pyridoxal 5'-phosphate</name>
        <dbReference type="ChEBI" id="CHEBI:597326"/>
    </cofactor>
</comment>
<evidence type="ECO:0000313" key="10">
    <source>
        <dbReference type="Proteomes" id="UP000230136"/>
    </source>
</evidence>
<accession>A0A2M8DR92</accession>
<keyword evidence="3" id="KW-0949">S-adenosyl-L-methionine</keyword>
<dbReference type="InterPro" id="IPR007197">
    <property type="entry name" value="rSAM"/>
</dbReference>
<dbReference type="PANTHER" id="PTHR30538:SF0">
    <property type="entry name" value="L-LYSINE 2,3-AMINOMUTASE AQ_1632-RELATED"/>
    <property type="match status" value="1"/>
</dbReference>
<dbReference type="Proteomes" id="UP000230136">
    <property type="component" value="Unassembled WGS sequence"/>
</dbReference>
<keyword evidence="2" id="KW-0004">4Fe-4S</keyword>
<keyword evidence="7" id="KW-0411">Iron-sulfur</keyword>
<dbReference type="GO" id="GO:0051539">
    <property type="term" value="F:4 iron, 4 sulfur cluster binding"/>
    <property type="evidence" value="ECO:0007669"/>
    <property type="project" value="UniProtKB-KW"/>
</dbReference>
<feature type="domain" description="Radical SAM core" evidence="8">
    <location>
        <begin position="129"/>
        <end position="341"/>
    </location>
</feature>
<evidence type="ECO:0000256" key="4">
    <source>
        <dbReference type="ARBA" id="ARBA00022723"/>
    </source>
</evidence>
<keyword evidence="6" id="KW-0408">Iron</keyword>
<dbReference type="InterPro" id="IPR013785">
    <property type="entry name" value="Aldolase_TIM"/>
</dbReference>
<protein>
    <recommendedName>
        <fullName evidence="8">Radical SAM core domain-containing protein</fullName>
    </recommendedName>
</protein>
<evidence type="ECO:0000256" key="1">
    <source>
        <dbReference type="ARBA" id="ARBA00001933"/>
    </source>
</evidence>
<dbReference type="Gene3D" id="6.10.140.1170">
    <property type="match status" value="1"/>
</dbReference>
<evidence type="ECO:0000256" key="6">
    <source>
        <dbReference type="ARBA" id="ARBA00023004"/>
    </source>
</evidence>
<evidence type="ECO:0000313" key="9">
    <source>
        <dbReference type="EMBL" id="PJC01905.1"/>
    </source>
</evidence>
<dbReference type="GO" id="GO:0003824">
    <property type="term" value="F:catalytic activity"/>
    <property type="evidence" value="ECO:0007669"/>
    <property type="project" value="InterPro"/>
</dbReference>
<dbReference type="AlphaFoldDB" id="A0A2M8DR92"/>
<proteinExistence type="predicted"/>
<keyword evidence="4" id="KW-0479">Metal-binding</keyword>
<dbReference type="PANTHER" id="PTHR30538">
    <property type="entry name" value="LYSINE 2,3-AMINOMUTASE-RELATED"/>
    <property type="match status" value="1"/>
</dbReference>
<name>A0A2M8DR92_9BACT</name>
<reference evidence="10" key="1">
    <citation type="submission" date="2017-09" db="EMBL/GenBank/DDBJ databases">
        <title>Depth-based differentiation of microbial function through sediment-hosted aquifers and enrichment of novel symbionts in the deep terrestrial subsurface.</title>
        <authorList>
            <person name="Probst A.J."/>
            <person name="Ladd B."/>
            <person name="Jarett J.K."/>
            <person name="Geller-Mcgrath D.E."/>
            <person name="Sieber C.M.K."/>
            <person name="Emerson J.B."/>
            <person name="Anantharaman K."/>
            <person name="Thomas B.C."/>
            <person name="Malmstrom R."/>
            <person name="Stieglmeier M."/>
            <person name="Klingl A."/>
            <person name="Woyke T."/>
            <person name="Ryan C.M."/>
            <person name="Banfield J.F."/>
        </authorList>
    </citation>
    <scope>NUCLEOTIDE SEQUENCE [LARGE SCALE GENOMIC DNA]</scope>
</reference>
<dbReference type="Pfam" id="PF04055">
    <property type="entry name" value="Radical_SAM"/>
    <property type="match status" value="1"/>
</dbReference>
<dbReference type="GO" id="GO:0046872">
    <property type="term" value="F:metal ion binding"/>
    <property type="evidence" value="ECO:0007669"/>
    <property type="project" value="UniProtKB-KW"/>
</dbReference>
<organism evidence="9 10">
    <name type="scientific">Candidatus Komeilibacteria bacterium CG_4_9_14_0_8_um_filter_36_9</name>
    <dbReference type="NCBI Taxonomy" id="1974473"/>
    <lineage>
        <taxon>Bacteria</taxon>
        <taxon>Candidatus Komeiliibacteriota</taxon>
    </lineage>
</organism>
<dbReference type="InterPro" id="IPR003739">
    <property type="entry name" value="Lys_aminomutase/Glu_NH3_mut"/>
</dbReference>
<dbReference type="InterPro" id="IPR058240">
    <property type="entry name" value="rSAM_sf"/>
</dbReference>
<dbReference type="CDD" id="cd01335">
    <property type="entry name" value="Radical_SAM"/>
    <property type="match status" value="1"/>
</dbReference>
<evidence type="ECO:0000256" key="2">
    <source>
        <dbReference type="ARBA" id="ARBA00022485"/>
    </source>
</evidence>
<dbReference type="SFLD" id="SFLDS00029">
    <property type="entry name" value="Radical_SAM"/>
    <property type="match status" value="1"/>
</dbReference>
<evidence type="ECO:0000256" key="3">
    <source>
        <dbReference type="ARBA" id="ARBA00022691"/>
    </source>
</evidence>
<dbReference type="Gene3D" id="3.20.20.70">
    <property type="entry name" value="Aldolase class I"/>
    <property type="match status" value="1"/>
</dbReference>
<evidence type="ECO:0000256" key="7">
    <source>
        <dbReference type="ARBA" id="ARBA00023014"/>
    </source>
</evidence>
<evidence type="ECO:0000256" key="5">
    <source>
        <dbReference type="ARBA" id="ARBA00022898"/>
    </source>
</evidence>
<dbReference type="EMBL" id="PFSY01000101">
    <property type="protein sequence ID" value="PJC01905.1"/>
    <property type="molecule type" value="Genomic_DNA"/>
</dbReference>
<sequence>MEQERPKIEQLAEQQKDWVWQLCNAVRTAEQLGNRFNFTPDEKDKVAEVLKETRASITPYLLSLIETDKNGRIVENDPIWLQYGPSEFEGQLLESETSWEKPEEMFADGLTDEERAKLKPEAREYLGQHKYPDKVVVRVAHHCGSYCRFCYERGRTLENAKMANLSRAREQAVEYLQKHPEIREVILTGGDPLALADNVLEDWLKRFSEVETIDSLRIHTRMPAQNPYRITPELVEMFKKYGIRWVNVQVNHPRELTDDLLSRLKLLQESGVTVKTENPIIHRINDDPKVLAEFIRTCRAHGIQNHHWFHSMPVTPENMRVSVERAVLLFQAVQKELGGIRWNTSELGDLVIPHHDGKRTVPFEEITIDPAKPREEWGTNKFQFTTDKDGKPIVQFTSWNPNSTEWQEYLDPHVDLENLQNSDFADLLKTQK</sequence>
<evidence type="ECO:0000259" key="8">
    <source>
        <dbReference type="PROSITE" id="PS51918"/>
    </source>
</evidence>
<comment type="caution">
    <text evidence="9">The sequence shown here is derived from an EMBL/GenBank/DDBJ whole genome shotgun (WGS) entry which is preliminary data.</text>
</comment>
<gene>
    <name evidence="9" type="ORF">CO073_02265</name>
</gene>
<dbReference type="SFLD" id="SFLDG01070">
    <property type="entry name" value="PLP-dependent"/>
    <property type="match status" value="1"/>
</dbReference>
<dbReference type="PROSITE" id="PS51918">
    <property type="entry name" value="RADICAL_SAM"/>
    <property type="match status" value="1"/>
</dbReference>
<keyword evidence="5" id="KW-0663">Pyridoxal phosphate</keyword>